<keyword evidence="2" id="KW-1185">Reference proteome</keyword>
<dbReference type="Proteomes" id="UP000248714">
    <property type="component" value="Unassembled WGS sequence"/>
</dbReference>
<proteinExistence type="predicted"/>
<organism evidence="1 2">
    <name type="scientific">Lentzea atacamensis</name>
    <dbReference type="NCBI Taxonomy" id="531938"/>
    <lineage>
        <taxon>Bacteria</taxon>
        <taxon>Bacillati</taxon>
        <taxon>Actinomycetota</taxon>
        <taxon>Actinomycetes</taxon>
        <taxon>Pseudonocardiales</taxon>
        <taxon>Pseudonocardiaceae</taxon>
        <taxon>Lentzea</taxon>
    </lineage>
</organism>
<dbReference type="RefSeq" id="WP_215732652.1">
    <property type="nucleotide sequence ID" value="NZ_QLTT01000015.1"/>
</dbReference>
<evidence type="ECO:0000313" key="1">
    <source>
        <dbReference type="EMBL" id="RAS59244.1"/>
    </source>
</evidence>
<dbReference type="InterPro" id="IPR011051">
    <property type="entry name" value="RmlC_Cupin_sf"/>
</dbReference>
<comment type="caution">
    <text evidence="1">The sequence shown here is derived from an EMBL/GenBank/DDBJ whole genome shotgun (WGS) entry which is preliminary data.</text>
</comment>
<evidence type="ECO:0000313" key="2">
    <source>
        <dbReference type="Proteomes" id="UP000248714"/>
    </source>
</evidence>
<dbReference type="InterPro" id="IPR014710">
    <property type="entry name" value="RmlC-like_jellyroll"/>
</dbReference>
<sequence length="264" mass="29898">MYTTSRAAFHALIGTDSALGEENRAALAQEHLVGGEWLVNTVSLDDQPLRGIDWEDLDVVEQTSRLALEQMWANREIIRTALDVVADTPELLALCERPDPVTLGEVGQSLDKIVLYADPESGVRVRLHVFWNGCYDLPHNHRWTFASMVLKGHFRHFIYGDQGDDDAAFPLPFTALHARLERQGTTYALHHRMMHALVAEENTVSLVIRGPALKDYSFLVDTKTGERIYHFGADKESPEKEARRKMTPEALRDLSARFSEWGLF</sequence>
<gene>
    <name evidence="1" type="ORF">C8D87_115104</name>
</gene>
<accession>A0ABX9DXZ7</accession>
<dbReference type="Gene3D" id="2.60.120.10">
    <property type="entry name" value="Jelly Rolls"/>
    <property type="match status" value="1"/>
</dbReference>
<reference evidence="1 2" key="1">
    <citation type="submission" date="2018-06" db="EMBL/GenBank/DDBJ databases">
        <title>Genomic Encyclopedia of Type Strains, Phase IV (KMG-IV): sequencing the most valuable type-strain genomes for metagenomic binning, comparative biology and taxonomic classification.</title>
        <authorList>
            <person name="Goeker M."/>
        </authorList>
    </citation>
    <scope>NUCLEOTIDE SEQUENCE [LARGE SCALE GENOMIC DNA]</scope>
    <source>
        <strain evidence="1 2">DSM 45479</strain>
    </source>
</reference>
<dbReference type="SUPFAM" id="SSF51182">
    <property type="entry name" value="RmlC-like cupins"/>
    <property type="match status" value="1"/>
</dbReference>
<name>A0ABX9DXZ7_9PSEU</name>
<dbReference type="EMBL" id="QLTT01000015">
    <property type="protein sequence ID" value="RAS59244.1"/>
    <property type="molecule type" value="Genomic_DNA"/>
</dbReference>
<protein>
    <submittedName>
        <fullName evidence="1">Uncharacterized protein</fullName>
    </submittedName>
</protein>